<dbReference type="HOGENOM" id="CLU_3180193_0_0_9"/>
<accession>A0A060LS26</accession>
<reference evidence="1 3" key="1">
    <citation type="journal article" date="2014" name="Gene">
        <title>A comparative genomic analysis of the alkalitolerant soil bacterium Bacillus lehensis G1.</title>
        <authorList>
            <person name="Noor Y.M."/>
            <person name="Samsulrizal N.H."/>
            <person name="Jema'on N.A."/>
            <person name="Low K.O."/>
            <person name="Ramli A.N."/>
            <person name="Alias N.I."/>
            <person name="Damis S.I."/>
            <person name="Fuzi S.F."/>
            <person name="Isa M.N."/>
            <person name="Murad A.M."/>
            <person name="Raih M.F."/>
            <person name="Bakar F.D."/>
            <person name="Najimudin N."/>
            <person name="Mahadi N.M."/>
            <person name="Illias R.M."/>
        </authorList>
    </citation>
    <scope>NUCLEOTIDE SEQUENCE [LARGE SCALE GENOMIC DNA]</scope>
    <source>
        <strain evidence="1 3">G1</strain>
    </source>
</reference>
<dbReference type="AlphaFoldDB" id="A0A060LS26"/>
<dbReference type="RefSeq" id="WP_158318474.1">
    <property type="nucleotide sequence ID" value="NZ_CP003923.1"/>
</dbReference>
<proteinExistence type="predicted"/>
<organism evidence="1 3">
    <name type="scientific">Shouchella lehensis G1</name>
    <dbReference type="NCBI Taxonomy" id="1246626"/>
    <lineage>
        <taxon>Bacteria</taxon>
        <taxon>Bacillati</taxon>
        <taxon>Bacillota</taxon>
        <taxon>Bacilli</taxon>
        <taxon>Bacillales</taxon>
        <taxon>Bacillaceae</taxon>
        <taxon>Shouchella</taxon>
    </lineage>
</organism>
<dbReference type="STRING" id="1246626.BleG1_0222"/>
<gene>
    <name evidence="1" type="ORF">BleG1_0222</name>
    <name evidence="2" type="ORF">BleG1_0223</name>
</gene>
<dbReference type="EMBL" id="CP003923">
    <property type="protein sequence ID" value="AIC92831.1"/>
    <property type="molecule type" value="Genomic_DNA"/>
</dbReference>
<protein>
    <submittedName>
        <fullName evidence="1">Uncharacterized protein</fullName>
    </submittedName>
</protein>
<dbReference type="KEGG" id="ble:BleG1_0223"/>
<evidence type="ECO:0000313" key="2">
    <source>
        <dbReference type="EMBL" id="AIC92831.1"/>
    </source>
</evidence>
<name>A0A060LS26_9BACI</name>
<dbReference type="PATRIC" id="fig|1246626.3.peg.204"/>
<dbReference type="EMBL" id="CP003923">
    <property type="protein sequence ID" value="AIC92830.1"/>
    <property type="molecule type" value="Genomic_DNA"/>
</dbReference>
<sequence length="46" mass="5203">MENKKVINSNDINVKLEDYSVKSSTVMQEMEASIYASVIIRPELAN</sequence>
<evidence type="ECO:0000313" key="1">
    <source>
        <dbReference type="EMBL" id="AIC92830.1"/>
    </source>
</evidence>
<dbReference type="KEGG" id="ble:BleG1_0222"/>
<dbReference type="Proteomes" id="UP000027142">
    <property type="component" value="Chromosome"/>
</dbReference>
<evidence type="ECO:0000313" key="3">
    <source>
        <dbReference type="Proteomes" id="UP000027142"/>
    </source>
</evidence>
<keyword evidence="3" id="KW-1185">Reference proteome</keyword>